<comment type="subcellular location">
    <subcellularLocation>
        <location evidence="1">Nucleus membrane</location>
        <topology evidence="1">Multi-pass membrane protein</topology>
    </subcellularLocation>
</comment>
<feature type="transmembrane region" description="Helical" evidence="9">
    <location>
        <begin position="261"/>
        <end position="283"/>
    </location>
</feature>
<evidence type="ECO:0000256" key="8">
    <source>
        <dbReference type="SAM" id="MobiDB-lite"/>
    </source>
</evidence>
<evidence type="ECO:0000256" key="5">
    <source>
        <dbReference type="ARBA" id="ARBA00022989"/>
    </source>
</evidence>
<evidence type="ECO:0000256" key="6">
    <source>
        <dbReference type="ARBA" id="ARBA00023136"/>
    </source>
</evidence>
<dbReference type="AlphaFoldDB" id="A0A0L0P231"/>
<evidence type="ECO:0000256" key="3">
    <source>
        <dbReference type="ARBA" id="ARBA00018310"/>
    </source>
</evidence>
<dbReference type="EMBL" id="LGST01000018">
    <property type="protein sequence ID" value="KNE00443.1"/>
    <property type="molecule type" value="Genomic_DNA"/>
</dbReference>
<name>A0A0L0P231_CANAR</name>
<dbReference type="VEuPathDB" id="FungiDB:CJI97_000309"/>
<dbReference type="VEuPathDB" id="FungiDB:CJJ09_002280"/>
<dbReference type="VEuPathDB" id="FungiDB:QG37_02474"/>
<reference evidence="11" key="1">
    <citation type="journal article" date="2015" name="BMC Genomics">
        <title>Draft genome of a commonly misdiagnosed multidrug resistant pathogen Candida auris.</title>
        <authorList>
            <person name="Chatterjee S."/>
            <person name="Alampalli S.V."/>
            <person name="Nageshan R.K."/>
            <person name="Chettiar S.T."/>
            <person name="Joshi S."/>
            <person name="Tatu U.S."/>
        </authorList>
    </citation>
    <scope>NUCLEOTIDE SEQUENCE [LARGE SCALE GENOMIC DNA]</scope>
    <source>
        <strain evidence="11">6684</strain>
    </source>
</reference>
<keyword evidence="6 9" id="KW-0472">Membrane</keyword>
<sequence>MVRTAKQTNTLFIRTMAKRFLRRVSLLERIKAYPLDLILALNEAAVSIDWDDYVHTTLPLGVALTTVFTLLCKLADHHKNVKFRRSNDLFRADKSVYQQVRQRAITGSSDPIQYPKVATDVTASSKWMWLVNGLLAILAATSVINAIVVFWLSNREYTLLNSSTNAAKPKASNVSKLSVSSSTDRGIFGKILSYFEESLRMMSDDESDEEDTTYNFDFVEKDVWVLKVWDPSSFQLYLLATFCPVTLLTIKLLIGSAFWKIVLVILAYSSALYFFVSKFLMLVGDKQIIYQETFNEYNKKYVIPKTSVLRKNAIVDATYGPMAASSMVVHDDRRGHLQNENAFYTHDIHGNRIKGVLADKQFSSRSVSPSRDIHRTTQNGTFRRSNRDTSFADLYTSTRDRHPDEDTWITSSTPFMTRTGHDSFIRPQSPRHSPLKTPTRLSMNQRTQLSPSRMSPTRNFYTPSHRGSPSPTHRSRSSSPQRSSSPSKRPWQ</sequence>
<proteinExistence type="inferred from homology"/>
<evidence type="ECO:0000256" key="9">
    <source>
        <dbReference type="SAM" id="Phobius"/>
    </source>
</evidence>
<dbReference type="GO" id="GO:0031965">
    <property type="term" value="C:nuclear membrane"/>
    <property type="evidence" value="ECO:0007669"/>
    <property type="project" value="UniProtKB-SubCell"/>
</dbReference>
<evidence type="ECO:0000256" key="1">
    <source>
        <dbReference type="ARBA" id="ARBA00004232"/>
    </source>
</evidence>
<organism evidence="10 11">
    <name type="scientific">Candidozyma auris</name>
    <name type="common">Yeast</name>
    <name type="synonym">Candida auris</name>
    <dbReference type="NCBI Taxonomy" id="498019"/>
    <lineage>
        <taxon>Eukaryota</taxon>
        <taxon>Fungi</taxon>
        <taxon>Dikarya</taxon>
        <taxon>Ascomycota</taxon>
        <taxon>Saccharomycotina</taxon>
        <taxon>Pichiomycetes</taxon>
        <taxon>Metschnikowiaceae</taxon>
        <taxon>Candidozyma</taxon>
    </lineage>
</organism>
<dbReference type="VEuPathDB" id="FungiDB:B9J08_000309"/>
<dbReference type="PANTHER" id="PTHR28293">
    <property type="entry name" value="NUCLEAR RIM PROTEIN 1"/>
    <property type="match status" value="1"/>
</dbReference>
<evidence type="ECO:0000313" key="10">
    <source>
        <dbReference type="EMBL" id="KNE00443.1"/>
    </source>
</evidence>
<dbReference type="VEuPathDB" id="FungiDB:CJJ07_001575"/>
<dbReference type="Proteomes" id="UP000037122">
    <property type="component" value="Unassembled WGS sequence"/>
</dbReference>
<dbReference type="PANTHER" id="PTHR28293:SF1">
    <property type="entry name" value="NUCLEAR RIM PROTEIN 1"/>
    <property type="match status" value="1"/>
</dbReference>
<feature type="compositionally biased region" description="Polar residues" evidence="8">
    <location>
        <begin position="439"/>
        <end position="462"/>
    </location>
</feature>
<feature type="transmembrane region" description="Helical" evidence="9">
    <location>
        <begin position="129"/>
        <end position="152"/>
    </location>
</feature>
<evidence type="ECO:0000256" key="4">
    <source>
        <dbReference type="ARBA" id="ARBA00022692"/>
    </source>
</evidence>
<evidence type="ECO:0000313" key="11">
    <source>
        <dbReference type="Proteomes" id="UP000037122"/>
    </source>
</evidence>
<dbReference type="GO" id="GO:0043007">
    <property type="term" value="P:maintenance of rDNA"/>
    <property type="evidence" value="ECO:0007669"/>
    <property type="project" value="TreeGrafter"/>
</dbReference>
<comment type="similarity">
    <text evidence="2">Belongs to the NUR1 family.</text>
</comment>
<dbReference type="GO" id="GO:0007096">
    <property type="term" value="P:regulation of exit from mitosis"/>
    <property type="evidence" value="ECO:0007669"/>
    <property type="project" value="TreeGrafter"/>
</dbReference>
<dbReference type="InterPro" id="IPR018819">
    <property type="entry name" value="Nur1/Mug154"/>
</dbReference>
<keyword evidence="4 9" id="KW-0812">Transmembrane</keyword>
<dbReference type="VEuPathDB" id="FungiDB:CJI96_0001033"/>
<feature type="region of interest" description="Disordered" evidence="8">
    <location>
        <begin position="364"/>
        <end position="492"/>
    </location>
</feature>
<feature type="transmembrane region" description="Helical" evidence="9">
    <location>
        <begin position="234"/>
        <end position="254"/>
    </location>
</feature>
<comment type="caution">
    <text evidence="10">The sequence shown here is derived from an EMBL/GenBank/DDBJ whole genome shotgun (WGS) entry which is preliminary data.</text>
</comment>
<keyword evidence="5 9" id="KW-1133">Transmembrane helix</keyword>
<evidence type="ECO:0000256" key="7">
    <source>
        <dbReference type="ARBA" id="ARBA00024979"/>
    </source>
</evidence>
<dbReference type="Pfam" id="PF10332">
    <property type="entry name" value="DUF2418"/>
    <property type="match status" value="1"/>
</dbReference>
<protein>
    <recommendedName>
        <fullName evidence="3">Nuclear rim protein 1</fullName>
    </recommendedName>
</protein>
<comment type="function">
    <text evidence="7">Member of a perinuclear network that controls recombination at multiple loci to maintain genome stability. Required for rDNA repeat stability.</text>
</comment>
<evidence type="ECO:0000256" key="2">
    <source>
        <dbReference type="ARBA" id="ARBA00007900"/>
    </source>
</evidence>
<gene>
    <name evidence="10" type="ORF">QG37_02474</name>
</gene>
<feature type="compositionally biased region" description="Low complexity" evidence="8">
    <location>
        <begin position="463"/>
        <end position="492"/>
    </location>
</feature>
<accession>A0A0L0P231</accession>